<dbReference type="PATRIC" id="fig|273035.7.peg.644"/>
<evidence type="ECO:0008006" key="4">
    <source>
        <dbReference type="Google" id="ProtNLM"/>
    </source>
</evidence>
<reference evidence="2 3" key="1">
    <citation type="journal article" date="2015" name="Genome Announc.">
        <title>Complete Genome Sequence of Spiroplasma kunkelii Strain CR2-3x, Causal Agent of Corn Stunt Disease in Zea mays L.</title>
        <authorList>
            <person name="Davis R.E."/>
            <person name="Shao J."/>
            <person name="Dally E.L."/>
            <person name="Zhao Y."/>
            <person name="Gasparich G.E."/>
            <person name="Gaynor B.J."/>
            <person name="Athey J.C."/>
            <person name="Harrison N.A."/>
            <person name="Donofrio N."/>
        </authorList>
    </citation>
    <scope>NUCLEOTIDE SEQUENCE [LARGE SCALE GENOMIC DNA]</scope>
    <source>
        <strain evidence="2 3">CR2-3x</strain>
    </source>
</reference>
<feature type="transmembrane region" description="Helical" evidence="1">
    <location>
        <begin position="212"/>
        <end position="232"/>
    </location>
</feature>
<accession>A0A0K2JGS1</accession>
<organism evidence="2 3">
    <name type="scientific">Spiroplasma kunkelii CR2-3x</name>
    <dbReference type="NCBI Taxonomy" id="273035"/>
    <lineage>
        <taxon>Bacteria</taxon>
        <taxon>Bacillati</taxon>
        <taxon>Mycoplasmatota</taxon>
        <taxon>Mollicutes</taxon>
        <taxon>Entomoplasmatales</taxon>
        <taxon>Spiroplasmataceae</taxon>
        <taxon>Spiroplasma</taxon>
    </lineage>
</organism>
<dbReference type="STRING" id="273035.SKUN_00546"/>
<evidence type="ECO:0000256" key="1">
    <source>
        <dbReference type="SAM" id="Phobius"/>
    </source>
</evidence>
<dbReference type="KEGG" id="skn:SKUN_00546"/>
<gene>
    <name evidence="2" type="ORF">SKUN_00546</name>
</gene>
<sequence>METRMEKFAQLREMIKKEIEVNQEINQTSQVINSYMAKLNAIDDNFFGSVKLDFEQEFSWEKVYLDKNPDEQPYPSDFKYDLQQLLEQVVNTTKATIQTNKKNDQDAGDVMHNILIAETLLNKPTYQKYKAILESILAEKITYHRLSDKIQAENSDFKINSANIEFSTISHMRKNDQRSTAEMLKESSALLEEKHNNVLFVYRKIKSGYKMLFSTMLLLVILLAICLVLIFML</sequence>
<keyword evidence="3" id="KW-1185">Reference proteome</keyword>
<evidence type="ECO:0000313" key="3">
    <source>
        <dbReference type="Proteomes" id="UP000062963"/>
    </source>
</evidence>
<dbReference type="EMBL" id="CP010899">
    <property type="protein sequence ID" value="ALA97441.1"/>
    <property type="molecule type" value="Genomic_DNA"/>
</dbReference>
<protein>
    <recommendedName>
        <fullName evidence="4">Transmembrane protein</fullName>
    </recommendedName>
</protein>
<evidence type="ECO:0000313" key="2">
    <source>
        <dbReference type="EMBL" id="ALA97441.1"/>
    </source>
</evidence>
<keyword evidence="1" id="KW-0472">Membrane</keyword>
<name>A0A0K2JGS1_SPIKU</name>
<keyword evidence="1" id="KW-1133">Transmembrane helix</keyword>
<keyword evidence="1" id="KW-0812">Transmembrane</keyword>
<dbReference type="OrthoDB" id="388611at2"/>
<dbReference type="AlphaFoldDB" id="A0A0K2JGS1"/>
<dbReference type="Proteomes" id="UP000062963">
    <property type="component" value="Chromosome"/>
</dbReference>
<dbReference type="RefSeq" id="WP_053390724.1">
    <property type="nucleotide sequence ID" value="NZ_CP010899.1"/>
</dbReference>
<proteinExistence type="predicted"/>